<comment type="similarity">
    <text evidence="1">Belongs to the beta/gamma-crystallin family.</text>
</comment>
<evidence type="ECO:0000256" key="2">
    <source>
        <dbReference type="ARBA" id="ARBA00022737"/>
    </source>
</evidence>
<organism evidence="5 6">
    <name type="scientific">Emticicia soli</name>
    <dbReference type="NCBI Taxonomy" id="2027878"/>
    <lineage>
        <taxon>Bacteria</taxon>
        <taxon>Pseudomonadati</taxon>
        <taxon>Bacteroidota</taxon>
        <taxon>Cytophagia</taxon>
        <taxon>Cytophagales</taxon>
        <taxon>Leadbetterellaceae</taxon>
        <taxon>Emticicia</taxon>
    </lineage>
</organism>
<evidence type="ECO:0000313" key="6">
    <source>
        <dbReference type="Proteomes" id="UP001597510"/>
    </source>
</evidence>
<evidence type="ECO:0000259" key="4">
    <source>
        <dbReference type="PROSITE" id="PS50915"/>
    </source>
</evidence>
<feature type="domain" description="Beta/gamma crystallin 'Greek key'" evidence="4">
    <location>
        <begin position="194"/>
        <end position="234"/>
    </location>
</feature>
<proteinExistence type="inferred from homology"/>
<dbReference type="PROSITE" id="PS50915">
    <property type="entry name" value="CRYSTALLIN_BETA_GAMMA"/>
    <property type="match status" value="1"/>
</dbReference>
<comment type="caution">
    <text evidence="5">The sequence shown here is derived from an EMBL/GenBank/DDBJ whole genome shotgun (WGS) entry which is preliminary data.</text>
</comment>
<name>A0ABW5JCP7_9BACT</name>
<sequence length="277" mass="30545">MRLSPVFMTSLMLMSAFFANAQVAVSPWEIHEGNEGVQAHEGKFAGDPSAYKLAKMPAKNDAAWKTAPLDAKGNVFMKRTSTLKCRKEVDFTYFQTIVNVPANTVVTDFKVSYDNADDGARIYFFNSKFPNGTFDEKSDLVGKGSQFSSTNLKDKVAPGENRILVVQFDDCAVGNNISGIHVQVNGKEVAPVANVLTIYEHFNYGGKTKSFGVGTYDITQTEFNDIVSSLKIMKGYKVTLYKDWKTTGDKVVITADTADLNKLNFNDFTSSLKVEAL</sequence>
<reference evidence="6" key="1">
    <citation type="journal article" date="2019" name="Int. J. Syst. Evol. Microbiol.">
        <title>The Global Catalogue of Microorganisms (GCM) 10K type strain sequencing project: providing services to taxonomists for standard genome sequencing and annotation.</title>
        <authorList>
            <consortium name="The Broad Institute Genomics Platform"/>
            <consortium name="The Broad Institute Genome Sequencing Center for Infectious Disease"/>
            <person name="Wu L."/>
            <person name="Ma J."/>
        </authorList>
    </citation>
    <scope>NUCLEOTIDE SEQUENCE [LARGE SCALE GENOMIC DNA]</scope>
    <source>
        <strain evidence="6">KCTC 52344</strain>
    </source>
</reference>
<keyword evidence="6" id="KW-1185">Reference proteome</keyword>
<evidence type="ECO:0000256" key="3">
    <source>
        <dbReference type="SAM" id="SignalP"/>
    </source>
</evidence>
<dbReference type="InterPro" id="IPR001064">
    <property type="entry name" value="Beta/gamma_crystallin"/>
</dbReference>
<dbReference type="Gene3D" id="2.60.20.10">
    <property type="entry name" value="Crystallins"/>
    <property type="match status" value="1"/>
</dbReference>
<dbReference type="Proteomes" id="UP001597510">
    <property type="component" value="Unassembled WGS sequence"/>
</dbReference>
<dbReference type="SUPFAM" id="SSF49695">
    <property type="entry name" value="gamma-Crystallin-like"/>
    <property type="match status" value="1"/>
</dbReference>
<keyword evidence="3" id="KW-0732">Signal</keyword>
<accession>A0ABW5JCP7</accession>
<protein>
    <recommendedName>
        <fullName evidence="4">Beta/gamma crystallin 'Greek key' domain-containing protein</fullName>
    </recommendedName>
</protein>
<dbReference type="RefSeq" id="WP_340240160.1">
    <property type="nucleotide sequence ID" value="NZ_JBBEWC010000018.1"/>
</dbReference>
<dbReference type="EMBL" id="JBHULC010000027">
    <property type="protein sequence ID" value="MFD2522994.1"/>
    <property type="molecule type" value="Genomic_DNA"/>
</dbReference>
<evidence type="ECO:0000313" key="5">
    <source>
        <dbReference type="EMBL" id="MFD2522994.1"/>
    </source>
</evidence>
<evidence type="ECO:0000256" key="1">
    <source>
        <dbReference type="ARBA" id="ARBA00009646"/>
    </source>
</evidence>
<feature type="signal peptide" evidence="3">
    <location>
        <begin position="1"/>
        <end position="21"/>
    </location>
</feature>
<keyword evidence="2" id="KW-0677">Repeat</keyword>
<gene>
    <name evidence="5" type="ORF">ACFSR2_19010</name>
</gene>
<dbReference type="InterPro" id="IPR011024">
    <property type="entry name" value="G_crystallin-like"/>
</dbReference>
<feature type="chain" id="PRO_5047266564" description="Beta/gamma crystallin 'Greek key' domain-containing protein" evidence="3">
    <location>
        <begin position="22"/>
        <end position="277"/>
    </location>
</feature>